<accession>A0A9W9QXK2</accession>
<evidence type="ECO:0000313" key="1">
    <source>
        <dbReference type="EMBL" id="KAJ5345948.1"/>
    </source>
</evidence>
<evidence type="ECO:0000313" key="2">
    <source>
        <dbReference type="Proteomes" id="UP001147695"/>
    </source>
</evidence>
<reference evidence="1" key="1">
    <citation type="submission" date="2022-12" db="EMBL/GenBank/DDBJ databases">
        <authorList>
            <person name="Petersen C."/>
        </authorList>
    </citation>
    <scope>NUCLEOTIDE SEQUENCE</scope>
    <source>
        <strain evidence="1">IBT 35673</strain>
    </source>
</reference>
<dbReference type="Proteomes" id="UP001147695">
    <property type="component" value="Unassembled WGS sequence"/>
</dbReference>
<name>A0A9W9QXK2_PENBR</name>
<reference evidence="1" key="2">
    <citation type="journal article" date="2023" name="IMA Fungus">
        <title>Comparative genomic study of the Penicillium genus elucidates a diverse pangenome and 15 lateral gene transfer events.</title>
        <authorList>
            <person name="Petersen C."/>
            <person name="Sorensen T."/>
            <person name="Nielsen M.R."/>
            <person name="Sondergaard T.E."/>
            <person name="Sorensen J.L."/>
            <person name="Fitzpatrick D.A."/>
            <person name="Frisvad J.C."/>
            <person name="Nielsen K.L."/>
        </authorList>
    </citation>
    <scope>NUCLEOTIDE SEQUENCE</scope>
    <source>
        <strain evidence="1">IBT 35673</strain>
    </source>
</reference>
<comment type="caution">
    <text evidence="1">The sequence shown here is derived from an EMBL/GenBank/DDBJ whole genome shotgun (WGS) entry which is preliminary data.</text>
</comment>
<gene>
    <name evidence="1" type="ORF">N7452_003952</name>
</gene>
<sequence>MGLKVDKGKECVQEKEMPKYRQDVRMGYLEPRGIENGNRASGRLRMHGVRGRDLIDIGKGYSGVKGVEYWEPRVDRGRVIEWWDHGKEMVDGMKEPSRRGRYGCIKELKMRSG</sequence>
<dbReference type="EMBL" id="JAPZBQ010000002">
    <property type="protein sequence ID" value="KAJ5345948.1"/>
    <property type="molecule type" value="Genomic_DNA"/>
</dbReference>
<proteinExistence type="predicted"/>
<organism evidence="1 2">
    <name type="scientific">Penicillium brevicompactum</name>
    <dbReference type="NCBI Taxonomy" id="5074"/>
    <lineage>
        <taxon>Eukaryota</taxon>
        <taxon>Fungi</taxon>
        <taxon>Dikarya</taxon>
        <taxon>Ascomycota</taxon>
        <taxon>Pezizomycotina</taxon>
        <taxon>Eurotiomycetes</taxon>
        <taxon>Eurotiomycetidae</taxon>
        <taxon>Eurotiales</taxon>
        <taxon>Aspergillaceae</taxon>
        <taxon>Penicillium</taxon>
    </lineage>
</organism>
<dbReference type="AlphaFoldDB" id="A0A9W9QXK2"/>
<protein>
    <submittedName>
        <fullName evidence="1">Uncharacterized protein</fullName>
    </submittedName>
</protein>